<dbReference type="Pfam" id="PF12833">
    <property type="entry name" value="HTH_18"/>
    <property type="match status" value="1"/>
</dbReference>
<dbReference type="CDD" id="cd03136">
    <property type="entry name" value="GATase1_AraC_ArgR_like"/>
    <property type="match status" value="1"/>
</dbReference>
<dbReference type="InterPro" id="IPR052158">
    <property type="entry name" value="INH-QAR"/>
</dbReference>
<comment type="caution">
    <text evidence="5">The sequence shown here is derived from an EMBL/GenBank/DDBJ whole genome shotgun (WGS) entry which is preliminary data.</text>
</comment>
<keyword evidence="2" id="KW-0238">DNA-binding</keyword>
<dbReference type="PANTHER" id="PTHR43130">
    <property type="entry name" value="ARAC-FAMILY TRANSCRIPTIONAL REGULATOR"/>
    <property type="match status" value="1"/>
</dbReference>
<dbReference type="InterPro" id="IPR009057">
    <property type="entry name" value="Homeodomain-like_sf"/>
</dbReference>
<dbReference type="SUPFAM" id="SSF52317">
    <property type="entry name" value="Class I glutamine amidotransferase-like"/>
    <property type="match status" value="1"/>
</dbReference>
<evidence type="ECO:0000313" key="6">
    <source>
        <dbReference type="Proteomes" id="UP000704467"/>
    </source>
</evidence>
<dbReference type="PROSITE" id="PS00041">
    <property type="entry name" value="HTH_ARAC_FAMILY_1"/>
    <property type="match status" value="1"/>
</dbReference>
<proteinExistence type="predicted"/>
<dbReference type="Gene3D" id="3.40.50.880">
    <property type="match status" value="1"/>
</dbReference>
<evidence type="ECO:0000256" key="1">
    <source>
        <dbReference type="ARBA" id="ARBA00023015"/>
    </source>
</evidence>
<name>A0ABX1DN28_9HYPH</name>
<reference evidence="5 6" key="1">
    <citation type="submission" date="2020-03" db="EMBL/GenBank/DDBJ databases">
        <title>Whole genome sequencing of clinical and environmental type strains of Ochrobactrum.</title>
        <authorList>
            <person name="Dharne M."/>
        </authorList>
    </citation>
    <scope>NUCLEOTIDE SEQUENCE [LARGE SCALE GENOMIC DNA]</scope>
    <source>
        <strain evidence="5 6">CIP 109452</strain>
    </source>
</reference>
<dbReference type="Pfam" id="PF01965">
    <property type="entry name" value="DJ-1_PfpI"/>
    <property type="match status" value="1"/>
</dbReference>
<dbReference type="InterPro" id="IPR018062">
    <property type="entry name" value="HTH_AraC-typ_CS"/>
</dbReference>
<gene>
    <name evidence="5" type="ORF">HED55_13195</name>
</gene>
<dbReference type="EMBL" id="JAAVLN010000002">
    <property type="protein sequence ID" value="NKC03878.1"/>
    <property type="molecule type" value="Genomic_DNA"/>
</dbReference>
<evidence type="ECO:0000256" key="2">
    <source>
        <dbReference type="ARBA" id="ARBA00023125"/>
    </source>
</evidence>
<keyword evidence="3" id="KW-0804">Transcription</keyword>
<evidence type="ECO:0000313" key="5">
    <source>
        <dbReference type="EMBL" id="NKC03878.1"/>
    </source>
</evidence>
<protein>
    <submittedName>
        <fullName evidence="5">GlxA family transcriptional regulator</fullName>
    </submittedName>
</protein>
<dbReference type="InterPro" id="IPR029062">
    <property type="entry name" value="Class_I_gatase-like"/>
</dbReference>
<dbReference type="Proteomes" id="UP000704467">
    <property type="component" value="Unassembled WGS sequence"/>
</dbReference>
<dbReference type="PANTHER" id="PTHR43130:SF3">
    <property type="entry name" value="HTH-TYPE TRANSCRIPTIONAL REGULATOR RV1931C"/>
    <property type="match status" value="1"/>
</dbReference>
<keyword evidence="6" id="KW-1185">Reference proteome</keyword>
<evidence type="ECO:0000259" key="4">
    <source>
        <dbReference type="PROSITE" id="PS01124"/>
    </source>
</evidence>
<dbReference type="Gene3D" id="1.10.10.60">
    <property type="entry name" value="Homeodomain-like"/>
    <property type="match status" value="1"/>
</dbReference>
<dbReference type="PROSITE" id="PS01124">
    <property type="entry name" value="HTH_ARAC_FAMILY_2"/>
    <property type="match status" value="1"/>
</dbReference>
<feature type="domain" description="HTH araC/xylS-type" evidence="4">
    <location>
        <begin position="220"/>
        <end position="318"/>
    </location>
</feature>
<keyword evidence="1" id="KW-0805">Transcription regulation</keyword>
<dbReference type="InterPro" id="IPR018060">
    <property type="entry name" value="HTH_AraC"/>
</dbReference>
<organism evidence="5 6">
    <name type="scientific">Brucella haematophila</name>
    <dbReference type="NCBI Taxonomy" id="419474"/>
    <lineage>
        <taxon>Bacteria</taxon>
        <taxon>Pseudomonadati</taxon>
        <taxon>Pseudomonadota</taxon>
        <taxon>Alphaproteobacteria</taxon>
        <taxon>Hyphomicrobiales</taxon>
        <taxon>Brucellaceae</taxon>
        <taxon>Brucella/Ochrobactrum group</taxon>
        <taxon>Brucella</taxon>
    </lineage>
</organism>
<sequence>MIFEPSDEQLSVTLLVLPDCSLMSLAATLDPMRGANRVTGRSLYSWRVVSPDGSDPITSSGLKVGVNGKFEATPQDILIIVSAFHALEHATPKLLGQLRQAAKQSQLVIGVEAGSWVLAKAGLLNGRKATTHWEDLEAFSQRFPDVEMQSDRWVRDGTFLTTGGAAPALDMMLALIRARHGYSIALDVASLYVYDEVRQASDAQPLVSLGRLLNREPRLADAIKIMENHIDRPIPVTRIARRLGLSTRSLEMLFANVIGQSPGNYYLSLRLKAARRLILDTHLSMADTAEQTGFSSISSLSRAFKRHFGQAPSKLRQNSFAA</sequence>
<evidence type="ECO:0000256" key="3">
    <source>
        <dbReference type="ARBA" id="ARBA00023163"/>
    </source>
</evidence>
<dbReference type="InterPro" id="IPR002818">
    <property type="entry name" value="DJ-1/PfpI"/>
</dbReference>
<dbReference type="SUPFAM" id="SSF46689">
    <property type="entry name" value="Homeodomain-like"/>
    <property type="match status" value="2"/>
</dbReference>
<accession>A0ABX1DN28</accession>
<dbReference type="SMART" id="SM00342">
    <property type="entry name" value="HTH_ARAC"/>
    <property type="match status" value="1"/>
</dbReference>